<dbReference type="PANTHER" id="PTHR35008">
    <property type="entry name" value="BLL4482 PROTEIN-RELATED"/>
    <property type="match status" value="1"/>
</dbReference>
<evidence type="ECO:0000256" key="1">
    <source>
        <dbReference type="ARBA" id="ARBA00004236"/>
    </source>
</evidence>
<keyword evidence="5" id="KW-0679">Respiratory chain</keyword>
<name>A0A329YA42_RHITR</name>
<dbReference type="PIRSF" id="PIRSF000018">
    <property type="entry name" value="Mb_ADH_cyt_c"/>
    <property type="match status" value="1"/>
</dbReference>
<feature type="binding site" description="axial binding residue" evidence="13">
    <location>
        <position position="346"/>
    </location>
    <ligand>
        <name>heme c</name>
        <dbReference type="ChEBI" id="CHEBI:61717"/>
        <label>3</label>
    </ligand>
    <ligandPart>
        <name>Fe</name>
        <dbReference type="ChEBI" id="CHEBI:18248"/>
    </ligandPart>
</feature>
<evidence type="ECO:0000256" key="4">
    <source>
        <dbReference type="ARBA" id="ARBA00022617"/>
    </source>
</evidence>
<keyword evidence="2" id="KW-0813">Transport</keyword>
<evidence type="ECO:0000256" key="10">
    <source>
        <dbReference type="ARBA" id="ARBA00023004"/>
    </source>
</evidence>
<keyword evidence="9" id="KW-0249">Electron transport</keyword>
<dbReference type="SUPFAM" id="SSF46626">
    <property type="entry name" value="Cytochrome c"/>
    <property type="match status" value="3"/>
</dbReference>
<evidence type="ECO:0000256" key="6">
    <source>
        <dbReference type="ARBA" id="ARBA00022723"/>
    </source>
</evidence>
<dbReference type="GO" id="GO:0016614">
    <property type="term" value="F:oxidoreductase activity, acting on CH-OH group of donors"/>
    <property type="evidence" value="ECO:0007669"/>
    <property type="project" value="InterPro"/>
</dbReference>
<feature type="domain" description="Cytochrome c" evidence="15">
    <location>
        <begin position="329"/>
        <end position="416"/>
    </location>
</feature>
<organism evidence="16 17">
    <name type="scientific">Rhizobium tropici</name>
    <dbReference type="NCBI Taxonomy" id="398"/>
    <lineage>
        <taxon>Bacteria</taxon>
        <taxon>Pseudomonadati</taxon>
        <taxon>Pseudomonadota</taxon>
        <taxon>Alphaproteobacteria</taxon>
        <taxon>Hyphomicrobiales</taxon>
        <taxon>Rhizobiaceae</taxon>
        <taxon>Rhizobium/Agrobacterium group</taxon>
        <taxon>Rhizobium</taxon>
    </lineage>
</organism>
<feature type="binding site" description="covalent" evidence="12">
    <location>
        <position position="206"/>
    </location>
    <ligand>
        <name>heme c</name>
        <dbReference type="ChEBI" id="CHEBI:61717"/>
        <label>2</label>
    </ligand>
</feature>
<evidence type="ECO:0000313" key="17">
    <source>
        <dbReference type="Proteomes" id="UP000251205"/>
    </source>
</evidence>
<feature type="binding site" description="covalent" evidence="12">
    <location>
        <position position="63"/>
    </location>
    <ligand>
        <name>heme c</name>
        <dbReference type="ChEBI" id="CHEBI:61717"/>
        <label>1</label>
    </ligand>
</feature>
<feature type="domain" description="Cytochrome c" evidence="15">
    <location>
        <begin position="46"/>
        <end position="149"/>
    </location>
</feature>
<protein>
    <submittedName>
        <fullName evidence="16">Cytochrome c</fullName>
    </submittedName>
</protein>
<dbReference type="PANTHER" id="PTHR35008:SF8">
    <property type="entry name" value="ALCOHOL DEHYDROGENASE CYTOCHROME C SUBUNIT"/>
    <property type="match status" value="1"/>
</dbReference>
<feature type="binding site" description="axial binding residue" evidence="13">
    <location>
        <position position="64"/>
    </location>
    <ligand>
        <name>heme c</name>
        <dbReference type="ChEBI" id="CHEBI:61717"/>
        <label>1</label>
    </ligand>
    <ligandPart>
        <name>Fe</name>
        <dbReference type="ChEBI" id="CHEBI:18248"/>
    </ligandPart>
</feature>
<keyword evidence="8" id="KW-0677">Repeat</keyword>
<sequence length="432" mass="45352">MSGLKKVVIGLLSIALIVAVGAAAFFFWPHGLPQVAASISQPKGPDLIARGKYLTTAADCEACHTAPGGKPFAGGLGFELPFGILYSPNITPDDQTGIGTWTDAEFVRAVRSGVGKHGEDLYPAFPYTSYALLATDDLLAIKAYLDTLAPVNSSPPENELLFPFNQRYVMRGWKLLFVPSAPFKTDAGKSEAWNNGAYLVEALAHCGECHTPRGLMFQRKQGSALSGGSLEGWTAWNITPDLETGIGSWSDEQIKSYIWKGFAHGRGPAAGAMRQAIDLSLSHLPETDIDAIVTYLRSVEPRKSSYASSIITAGATPASASEPWKPVDGPGGLGRKIFAGACASCHGWDGSGQNSARAALTGSHSVADETGANLVQVILKGTSDPNGSAATAMPGFARSLSDAEIAALANYVIGHFGGKRGSVTPNDVEKAR</sequence>
<evidence type="ECO:0000256" key="12">
    <source>
        <dbReference type="PIRSR" id="PIRSR000018-50"/>
    </source>
</evidence>
<evidence type="ECO:0000256" key="3">
    <source>
        <dbReference type="ARBA" id="ARBA00022475"/>
    </source>
</evidence>
<feature type="binding site" description="covalent" evidence="12">
    <location>
        <position position="60"/>
    </location>
    <ligand>
        <name>heme c</name>
        <dbReference type="ChEBI" id="CHEBI:61717"/>
        <label>1</label>
    </ligand>
</feature>
<dbReference type="GO" id="GO:0009055">
    <property type="term" value="F:electron transfer activity"/>
    <property type="evidence" value="ECO:0007669"/>
    <property type="project" value="InterPro"/>
</dbReference>
<dbReference type="EMBL" id="QMKK01000042">
    <property type="protein sequence ID" value="RAX40316.1"/>
    <property type="molecule type" value="Genomic_DNA"/>
</dbReference>
<dbReference type="InterPro" id="IPR008168">
    <property type="entry name" value="Cyt_C_IC"/>
</dbReference>
<feature type="domain" description="Cytochrome c" evidence="15">
    <location>
        <begin position="191"/>
        <end position="300"/>
    </location>
</feature>
<dbReference type="PROSITE" id="PS51007">
    <property type="entry name" value="CYTC"/>
    <property type="match status" value="3"/>
</dbReference>
<dbReference type="PRINTS" id="PR00605">
    <property type="entry name" value="CYTCHROMECIC"/>
</dbReference>
<dbReference type="InterPro" id="IPR009056">
    <property type="entry name" value="Cyt_c-like_dom"/>
</dbReference>
<evidence type="ECO:0000256" key="14">
    <source>
        <dbReference type="SAM" id="Phobius"/>
    </source>
</evidence>
<keyword evidence="3" id="KW-1003">Cell membrane</keyword>
<feature type="transmembrane region" description="Helical" evidence="14">
    <location>
        <begin position="7"/>
        <end position="28"/>
    </location>
</feature>
<gene>
    <name evidence="16" type="ORF">DQ393_16980</name>
</gene>
<dbReference type="Proteomes" id="UP000251205">
    <property type="component" value="Unassembled WGS sequence"/>
</dbReference>
<keyword evidence="4 12" id="KW-0349">Heme</keyword>
<evidence type="ECO:0000256" key="8">
    <source>
        <dbReference type="ARBA" id="ARBA00022737"/>
    </source>
</evidence>
<feature type="binding site" description="covalent" evidence="12">
    <location>
        <position position="345"/>
    </location>
    <ligand>
        <name>heme c</name>
        <dbReference type="ChEBI" id="CHEBI:61717"/>
        <label>3</label>
    </ligand>
</feature>
<keyword evidence="7" id="KW-0732">Signal</keyword>
<comment type="cofactor">
    <cofactor evidence="12">
        <name>heme c</name>
        <dbReference type="ChEBI" id="CHEBI:61717"/>
    </cofactor>
    <text evidence="12">Binds 3 heme c groups covalently per subunit.</text>
</comment>
<evidence type="ECO:0000256" key="5">
    <source>
        <dbReference type="ARBA" id="ARBA00022660"/>
    </source>
</evidence>
<evidence type="ECO:0000256" key="9">
    <source>
        <dbReference type="ARBA" id="ARBA00022982"/>
    </source>
</evidence>
<dbReference type="GO" id="GO:0020037">
    <property type="term" value="F:heme binding"/>
    <property type="evidence" value="ECO:0007669"/>
    <property type="project" value="InterPro"/>
</dbReference>
<feature type="binding site" description="axial binding residue" evidence="13">
    <location>
        <position position="210"/>
    </location>
    <ligand>
        <name>heme c</name>
        <dbReference type="ChEBI" id="CHEBI:61717"/>
        <label>2</label>
    </ligand>
    <ligandPart>
        <name>Fe</name>
        <dbReference type="ChEBI" id="CHEBI:18248"/>
    </ligandPart>
</feature>
<accession>A0A329YA42</accession>
<keyword evidence="14" id="KW-1133">Transmembrane helix</keyword>
<feature type="binding site" description="covalent" evidence="12">
    <location>
        <position position="209"/>
    </location>
    <ligand>
        <name>heme c</name>
        <dbReference type="ChEBI" id="CHEBI:61717"/>
        <label>2</label>
    </ligand>
</feature>
<dbReference type="RefSeq" id="WP_112342919.1">
    <property type="nucleotide sequence ID" value="NZ_QMKK01000042.1"/>
</dbReference>
<evidence type="ECO:0000256" key="13">
    <source>
        <dbReference type="PIRSR" id="PIRSR000018-51"/>
    </source>
</evidence>
<dbReference type="InterPro" id="IPR051459">
    <property type="entry name" value="Cytochrome_c-type_DH"/>
</dbReference>
<dbReference type="GO" id="GO:0005506">
    <property type="term" value="F:iron ion binding"/>
    <property type="evidence" value="ECO:0007669"/>
    <property type="project" value="InterPro"/>
</dbReference>
<proteinExistence type="predicted"/>
<dbReference type="Pfam" id="PF00034">
    <property type="entry name" value="Cytochrom_C"/>
    <property type="match status" value="2"/>
</dbReference>
<dbReference type="AlphaFoldDB" id="A0A329YA42"/>
<feature type="binding site" description="covalent" evidence="12">
    <location>
        <position position="342"/>
    </location>
    <ligand>
        <name>heme c</name>
        <dbReference type="ChEBI" id="CHEBI:61717"/>
        <label>3</label>
    </ligand>
</feature>
<keyword evidence="10 13" id="KW-0408">Iron</keyword>
<comment type="caution">
    <text evidence="16">The sequence shown here is derived from an EMBL/GenBank/DDBJ whole genome shotgun (WGS) entry which is preliminary data.</text>
</comment>
<dbReference type="Gene3D" id="1.10.760.10">
    <property type="entry name" value="Cytochrome c-like domain"/>
    <property type="match status" value="3"/>
</dbReference>
<evidence type="ECO:0000256" key="7">
    <source>
        <dbReference type="ARBA" id="ARBA00022729"/>
    </source>
</evidence>
<keyword evidence="11 14" id="KW-0472">Membrane</keyword>
<dbReference type="GO" id="GO:0005886">
    <property type="term" value="C:plasma membrane"/>
    <property type="evidence" value="ECO:0007669"/>
    <property type="project" value="UniProtKB-SubCell"/>
</dbReference>
<keyword evidence="14" id="KW-0812">Transmembrane</keyword>
<dbReference type="InterPro" id="IPR014353">
    <property type="entry name" value="Membr-bd_ADH_cyt_c"/>
</dbReference>
<evidence type="ECO:0000259" key="15">
    <source>
        <dbReference type="PROSITE" id="PS51007"/>
    </source>
</evidence>
<comment type="subcellular location">
    <subcellularLocation>
        <location evidence="1">Cell membrane</location>
    </subcellularLocation>
</comment>
<evidence type="ECO:0000313" key="16">
    <source>
        <dbReference type="EMBL" id="RAX40316.1"/>
    </source>
</evidence>
<evidence type="ECO:0000256" key="2">
    <source>
        <dbReference type="ARBA" id="ARBA00022448"/>
    </source>
</evidence>
<dbReference type="InterPro" id="IPR036909">
    <property type="entry name" value="Cyt_c-like_dom_sf"/>
</dbReference>
<reference evidence="16 17" key="1">
    <citation type="submission" date="2018-06" db="EMBL/GenBank/DDBJ databases">
        <title>Whole Genome Sequence of an efficient microsymbiont, Rhizobium tropici.</title>
        <authorList>
            <person name="Srinivasan R."/>
            <person name="Singh H.V."/>
            <person name="Srivastava R."/>
            <person name="Kumari B."/>
            <person name="Radhakrishna A."/>
        </authorList>
    </citation>
    <scope>NUCLEOTIDE SEQUENCE [LARGE SCALE GENOMIC DNA]</scope>
    <source>
        <strain evidence="16 17">IGFRI Rhizo-19</strain>
    </source>
</reference>
<dbReference type="OrthoDB" id="9811281at2"/>
<evidence type="ECO:0000256" key="11">
    <source>
        <dbReference type="ARBA" id="ARBA00023136"/>
    </source>
</evidence>
<keyword evidence="6 13" id="KW-0479">Metal-binding</keyword>